<reference evidence="2 3" key="1">
    <citation type="submission" date="2015-06" db="EMBL/GenBank/DDBJ databases">
        <title>Genome sequence of Pseudoalteromonas aliena.</title>
        <authorList>
            <person name="Xie B.-B."/>
            <person name="Rong J.-C."/>
            <person name="Qin Q.-L."/>
            <person name="Zhang Y.-Z."/>
        </authorList>
    </citation>
    <scope>NUCLEOTIDE SEQUENCE [LARGE SCALE GENOMIC DNA]</scope>
    <source>
        <strain evidence="2 3">SW19</strain>
    </source>
</reference>
<keyword evidence="1" id="KW-0732">Signal</keyword>
<dbReference type="EMBL" id="AQGU01000017">
    <property type="protein sequence ID" value="MBE0357765.1"/>
    <property type="molecule type" value="Genomic_DNA"/>
</dbReference>
<evidence type="ECO:0000313" key="2">
    <source>
        <dbReference type="EMBL" id="MBE0357765.1"/>
    </source>
</evidence>
<dbReference type="SUPFAM" id="SSF53474">
    <property type="entry name" value="alpha/beta-Hydrolases"/>
    <property type="match status" value="1"/>
</dbReference>
<sequence>MQKTPKKLFILCALALSTPVISTSVISTPVIGATSFANDDVITDESRNRTIPINITLPSNSAKCTEQVKCAVAFINAGYDISHNEYTFVSNVFNQRGYLTVAIAHELKTDPYLNREQPYLTTRMENWHRGVVTLKFLVNELASKYPTYDFTNLALFGHSNGGDISSLYGSIYPNEVSTIITLDHRRMLIPRNKNIRVVTLRGSDYPADANVLLNDSELDKFPVTQIMIEKSRHNDMYDGGPKWLVNRMSKEVEGFLDSGT</sequence>
<evidence type="ECO:0000313" key="3">
    <source>
        <dbReference type="Proteomes" id="UP000648482"/>
    </source>
</evidence>
<dbReference type="Proteomes" id="UP000648482">
    <property type="component" value="Unassembled WGS sequence"/>
</dbReference>
<proteinExistence type="predicted"/>
<evidence type="ECO:0008006" key="4">
    <source>
        <dbReference type="Google" id="ProtNLM"/>
    </source>
</evidence>
<dbReference type="RefSeq" id="WP_193154392.1">
    <property type="nucleotide sequence ID" value="NZ_AQGU01000017.1"/>
</dbReference>
<protein>
    <recommendedName>
        <fullName evidence="4">Alpha/beta hydrolase</fullName>
    </recommendedName>
</protein>
<feature type="chain" id="PRO_5046108655" description="Alpha/beta hydrolase" evidence="1">
    <location>
        <begin position="23"/>
        <end position="260"/>
    </location>
</feature>
<gene>
    <name evidence="2" type="ORF">PALI_a3379</name>
</gene>
<dbReference type="Gene3D" id="3.40.50.1820">
    <property type="entry name" value="alpha/beta hydrolase"/>
    <property type="match status" value="1"/>
</dbReference>
<name>A0ABR9DTV8_9GAMM</name>
<comment type="caution">
    <text evidence="2">The sequence shown here is derived from an EMBL/GenBank/DDBJ whole genome shotgun (WGS) entry which is preliminary data.</text>
</comment>
<keyword evidence="3" id="KW-1185">Reference proteome</keyword>
<evidence type="ECO:0000256" key="1">
    <source>
        <dbReference type="SAM" id="SignalP"/>
    </source>
</evidence>
<accession>A0ABR9DTV8</accession>
<organism evidence="2 3">
    <name type="scientific">Pseudoalteromonas aliena SW19</name>
    <dbReference type="NCBI Taxonomy" id="1314866"/>
    <lineage>
        <taxon>Bacteria</taxon>
        <taxon>Pseudomonadati</taxon>
        <taxon>Pseudomonadota</taxon>
        <taxon>Gammaproteobacteria</taxon>
        <taxon>Alteromonadales</taxon>
        <taxon>Pseudoalteromonadaceae</taxon>
        <taxon>Pseudoalteromonas</taxon>
    </lineage>
</organism>
<feature type="signal peptide" evidence="1">
    <location>
        <begin position="1"/>
        <end position="22"/>
    </location>
</feature>
<dbReference type="InterPro" id="IPR029058">
    <property type="entry name" value="AB_hydrolase_fold"/>
</dbReference>